<feature type="non-terminal residue" evidence="1">
    <location>
        <position position="131"/>
    </location>
</feature>
<name>A0A6A5ACW1_APHAT</name>
<dbReference type="Proteomes" id="UP000469452">
    <property type="component" value="Unassembled WGS sequence"/>
</dbReference>
<comment type="caution">
    <text evidence="1">The sequence shown here is derived from an EMBL/GenBank/DDBJ whole genome shotgun (WGS) entry which is preliminary data.</text>
</comment>
<accession>A0A6A5ACW1</accession>
<dbReference type="AlphaFoldDB" id="A0A6A5ACW1"/>
<organism evidence="1 2">
    <name type="scientific">Aphanomyces astaci</name>
    <name type="common">Crayfish plague agent</name>
    <dbReference type="NCBI Taxonomy" id="112090"/>
    <lineage>
        <taxon>Eukaryota</taxon>
        <taxon>Sar</taxon>
        <taxon>Stramenopiles</taxon>
        <taxon>Oomycota</taxon>
        <taxon>Saprolegniomycetes</taxon>
        <taxon>Saprolegniales</taxon>
        <taxon>Verrucalvaceae</taxon>
        <taxon>Aphanomyces</taxon>
    </lineage>
</organism>
<proteinExistence type="predicted"/>
<gene>
    <name evidence="1" type="ORF">AaE_009278</name>
</gene>
<dbReference type="VEuPathDB" id="FungiDB:H257_13312"/>
<evidence type="ECO:0000313" key="2">
    <source>
        <dbReference type="Proteomes" id="UP000469452"/>
    </source>
</evidence>
<protein>
    <submittedName>
        <fullName evidence="1">Uncharacterized protein</fullName>
    </submittedName>
</protein>
<evidence type="ECO:0000313" key="1">
    <source>
        <dbReference type="EMBL" id="KAF0730976.1"/>
    </source>
</evidence>
<dbReference type="EMBL" id="VJMI01015236">
    <property type="protein sequence ID" value="KAF0730976.1"/>
    <property type="molecule type" value="Genomic_DNA"/>
</dbReference>
<reference evidence="1 2" key="1">
    <citation type="submission" date="2019-06" db="EMBL/GenBank/DDBJ databases">
        <title>Genomics analysis of Aphanomyces spp. identifies a new class of oomycete effector associated with host adaptation.</title>
        <authorList>
            <person name="Gaulin E."/>
        </authorList>
    </citation>
    <scope>NUCLEOTIDE SEQUENCE [LARGE SCALE GENOMIC DNA]</scope>
    <source>
        <strain evidence="1 2">E</strain>
    </source>
</reference>
<sequence length="131" mass="15117">MATISDDEYNDITSYIRQERPRCLTKEERLDILRLHAELRHGNARNVSQTIARLLGRSIKIVKDVWSEYQRSNTVVAVAPASNQHQKPSRTPRTHEVTSLVRRFIRQRSLTRVRTVARDVLALLVEAGIMT</sequence>